<keyword evidence="3" id="KW-1185">Reference proteome</keyword>
<dbReference type="Proteomes" id="UP000252081">
    <property type="component" value="Unassembled WGS sequence"/>
</dbReference>
<evidence type="ECO:0000313" key="2">
    <source>
        <dbReference type="EMBL" id="RBQ06724.1"/>
    </source>
</evidence>
<accession>A0A366L095</accession>
<dbReference type="RefSeq" id="WP_113949287.1">
    <property type="nucleotide sequence ID" value="NZ_QNQU01000010.1"/>
</dbReference>
<dbReference type="EMBL" id="QNQU01000010">
    <property type="protein sequence ID" value="RBQ06724.1"/>
    <property type="molecule type" value="Genomic_DNA"/>
</dbReference>
<sequence length="139" mass="15828">MIDCFKVLIFSAVLFLCFPAGSFAQKQKLKSVKIEWEDFGTESFVAVSCTQFNSQFKNSKQTRLVKAKAEMQAFDNSAKEFVINEGTNSIDVRGLVTFNYSKVRVKYCFDQFGLFYGKGNYFTDKKLMALILKYVAPKG</sequence>
<gene>
    <name evidence="2" type="ORF">DRW42_13150</name>
</gene>
<evidence type="ECO:0000313" key="3">
    <source>
        <dbReference type="Proteomes" id="UP000252081"/>
    </source>
</evidence>
<evidence type="ECO:0000256" key="1">
    <source>
        <dbReference type="SAM" id="SignalP"/>
    </source>
</evidence>
<proteinExistence type="predicted"/>
<dbReference type="AlphaFoldDB" id="A0A366L095"/>
<dbReference type="OrthoDB" id="793692at2"/>
<feature type="signal peptide" evidence="1">
    <location>
        <begin position="1"/>
        <end position="24"/>
    </location>
</feature>
<protein>
    <submittedName>
        <fullName evidence="2">Uncharacterized protein</fullName>
    </submittedName>
</protein>
<comment type="caution">
    <text evidence="2">The sequence shown here is derived from an EMBL/GenBank/DDBJ whole genome shotgun (WGS) entry which is preliminary data.</text>
</comment>
<keyword evidence="1" id="KW-0732">Signal</keyword>
<name>A0A366L095_9SPHI</name>
<reference evidence="2 3" key="1">
    <citation type="submission" date="2018-07" db="EMBL/GenBank/DDBJ databases">
        <title>A draft genome of a endophytic bacteria, a new species of Pedobacter.</title>
        <authorList>
            <person name="Zhang Z.D."/>
            <person name="Chen Z.J."/>
        </authorList>
    </citation>
    <scope>NUCLEOTIDE SEQUENCE [LARGE SCALE GENOMIC DNA]</scope>
    <source>
        <strain evidence="2 3">RS10</strain>
    </source>
</reference>
<feature type="chain" id="PRO_5017083418" evidence="1">
    <location>
        <begin position="25"/>
        <end position="139"/>
    </location>
</feature>
<organism evidence="2 3">
    <name type="scientific">Pedobacter miscanthi</name>
    <dbReference type="NCBI Taxonomy" id="2259170"/>
    <lineage>
        <taxon>Bacteria</taxon>
        <taxon>Pseudomonadati</taxon>
        <taxon>Bacteroidota</taxon>
        <taxon>Sphingobacteriia</taxon>
        <taxon>Sphingobacteriales</taxon>
        <taxon>Sphingobacteriaceae</taxon>
        <taxon>Pedobacter</taxon>
    </lineage>
</organism>